<dbReference type="Proteomes" id="UP000824120">
    <property type="component" value="Chromosome 6"/>
</dbReference>
<organism evidence="1 2">
    <name type="scientific">Solanum commersonii</name>
    <name type="common">Commerson's wild potato</name>
    <name type="synonym">Commerson's nightshade</name>
    <dbReference type="NCBI Taxonomy" id="4109"/>
    <lineage>
        <taxon>Eukaryota</taxon>
        <taxon>Viridiplantae</taxon>
        <taxon>Streptophyta</taxon>
        <taxon>Embryophyta</taxon>
        <taxon>Tracheophyta</taxon>
        <taxon>Spermatophyta</taxon>
        <taxon>Magnoliopsida</taxon>
        <taxon>eudicotyledons</taxon>
        <taxon>Gunneridae</taxon>
        <taxon>Pentapetalae</taxon>
        <taxon>asterids</taxon>
        <taxon>lamiids</taxon>
        <taxon>Solanales</taxon>
        <taxon>Solanaceae</taxon>
        <taxon>Solanoideae</taxon>
        <taxon>Solaneae</taxon>
        <taxon>Solanum</taxon>
    </lineage>
</organism>
<accession>A0A9J5YHM8</accession>
<comment type="caution">
    <text evidence="1">The sequence shown here is derived from an EMBL/GenBank/DDBJ whole genome shotgun (WGS) entry which is preliminary data.</text>
</comment>
<keyword evidence="2" id="KW-1185">Reference proteome</keyword>
<evidence type="ECO:0000313" key="2">
    <source>
        <dbReference type="Proteomes" id="UP000824120"/>
    </source>
</evidence>
<sequence>MQAVTNYEIFSGQLINRNKSRIYGLQTKILSYGGKVTLIKYVLVSLPIHLLISVSPLSNILIEIEKLTAYFLGHEKFEEKIPLGILGNIMSYM</sequence>
<protein>
    <submittedName>
        <fullName evidence="1">Uncharacterized protein</fullName>
    </submittedName>
</protein>
<evidence type="ECO:0000313" key="1">
    <source>
        <dbReference type="EMBL" id="KAG5599777.1"/>
    </source>
</evidence>
<dbReference type="OrthoDB" id="1244620at2759"/>
<reference evidence="1 2" key="1">
    <citation type="submission" date="2020-09" db="EMBL/GenBank/DDBJ databases">
        <title>De no assembly of potato wild relative species, Solanum commersonii.</title>
        <authorList>
            <person name="Cho K."/>
        </authorList>
    </citation>
    <scope>NUCLEOTIDE SEQUENCE [LARGE SCALE GENOMIC DNA]</scope>
    <source>
        <strain evidence="1">LZ3.2</strain>
        <tissue evidence="1">Leaf</tissue>
    </source>
</reference>
<dbReference type="AlphaFoldDB" id="A0A9J5YHM8"/>
<dbReference type="EMBL" id="JACXVP010000006">
    <property type="protein sequence ID" value="KAG5599777.1"/>
    <property type="molecule type" value="Genomic_DNA"/>
</dbReference>
<gene>
    <name evidence="1" type="ORF">H5410_031147</name>
</gene>
<proteinExistence type="predicted"/>
<name>A0A9J5YHM8_SOLCO</name>